<dbReference type="RefSeq" id="WP_012675340.1">
    <property type="nucleotide sequence ID" value="NC_012440.1"/>
</dbReference>
<dbReference type="PaxDb" id="123214-PERMA_1570"/>
<keyword evidence="2" id="KW-1185">Reference proteome</keyword>
<dbReference type="STRING" id="123214.PERMA_1570"/>
<proteinExistence type="predicted"/>
<dbReference type="HOGENOM" id="CLU_2667869_0_0_0"/>
<dbReference type="Proteomes" id="UP000001366">
    <property type="component" value="Chromosome"/>
</dbReference>
<sequence>MVKIAILILTIGFILYAYVNFLPIVASYFQQAVVGTSTIQYKVKEVKKKIEHNQEEETDYEKKAEEEIDKLLHLR</sequence>
<evidence type="ECO:0000313" key="1">
    <source>
        <dbReference type="EMBL" id="ACO03101.1"/>
    </source>
</evidence>
<gene>
    <name evidence="1" type="ordered locus">PERMA_1570</name>
</gene>
<dbReference type="AlphaFoldDB" id="C0QRP1"/>
<dbReference type="KEGG" id="pmx:PERMA_1570"/>
<evidence type="ECO:0000313" key="2">
    <source>
        <dbReference type="Proteomes" id="UP000001366"/>
    </source>
</evidence>
<reference evidence="1 2" key="1">
    <citation type="journal article" date="2009" name="J. Bacteriol.">
        <title>Complete and draft genome sequences of six members of the Aquificales.</title>
        <authorList>
            <person name="Reysenbach A.L."/>
            <person name="Hamamura N."/>
            <person name="Podar M."/>
            <person name="Griffiths E."/>
            <person name="Ferreira S."/>
            <person name="Hochstein R."/>
            <person name="Heidelberg J."/>
            <person name="Johnson J."/>
            <person name="Mead D."/>
            <person name="Pohorille A."/>
            <person name="Sarmiento M."/>
            <person name="Schweighofer K."/>
            <person name="Seshadri R."/>
            <person name="Voytek M.A."/>
        </authorList>
    </citation>
    <scope>NUCLEOTIDE SEQUENCE [LARGE SCALE GENOMIC DNA]</scope>
    <source>
        <strain evidence="2">DSM 14350 / EX-H1</strain>
    </source>
</reference>
<name>C0QRP1_PERMH</name>
<protein>
    <submittedName>
        <fullName evidence="1">Uncharacterized protein</fullName>
    </submittedName>
</protein>
<accession>C0QRP1</accession>
<dbReference type="EMBL" id="CP001230">
    <property type="protein sequence ID" value="ACO03101.1"/>
    <property type="molecule type" value="Genomic_DNA"/>
</dbReference>
<organism evidence="1 2">
    <name type="scientific">Persephonella marina (strain DSM 14350 / EX-H1)</name>
    <dbReference type="NCBI Taxonomy" id="123214"/>
    <lineage>
        <taxon>Bacteria</taxon>
        <taxon>Pseudomonadati</taxon>
        <taxon>Aquificota</taxon>
        <taxon>Aquificia</taxon>
        <taxon>Aquificales</taxon>
        <taxon>Hydrogenothermaceae</taxon>
        <taxon>Persephonella</taxon>
    </lineage>
</organism>